<comment type="caution">
    <text evidence="3">The sequence shown here is derived from an EMBL/GenBank/DDBJ whole genome shotgun (WGS) entry which is preliminary data.</text>
</comment>
<proteinExistence type="predicted"/>
<evidence type="ECO:0000256" key="1">
    <source>
        <dbReference type="ARBA" id="ARBA00023002"/>
    </source>
</evidence>
<sequence>MSTQTSPSAASEEPGFWEERRICFLTTPRPDGTTHLVPVGVTYDPGTRIARVISSRSSKKVRNVLAAGPGGVRVAVSQAEGRRWCTLEGTAVVRDDAESVADAEERYARRYKPPRPNPQRVVIEIAVTRAMGTAKPPGW</sequence>
<name>A0ABS3XE42_9ACTN</name>
<reference evidence="3 4" key="1">
    <citation type="submission" date="2020-11" db="EMBL/GenBank/DDBJ databases">
        <title>Streptomyces spirodelae sp. nov., isolated from duckweed.</title>
        <authorList>
            <person name="Saimee Y."/>
            <person name="Duangmal K."/>
        </authorList>
    </citation>
    <scope>NUCLEOTIDE SEQUENCE [LARGE SCALE GENOMIC DNA]</scope>
    <source>
        <strain evidence="3 4">S16-07</strain>
    </source>
</reference>
<keyword evidence="1" id="KW-0560">Oxidoreductase</keyword>
<accession>A0ABS3XE42</accession>
<evidence type="ECO:0000313" key="3">
    <source>
        <dbReference type="EMBL" id="MBO8193634.1"/>
    </source>
</evidence>
<gene>
    <name evidence="3" type="ORF">ITI46_18495</name>
</gene>
<evidence type="ECO:0000313" key="4">
    <source>
        <dbReference type="Proteomes" id="UP001519064"/>
    </source>
</evidence>
<dbReference type="PANTHER" id="PTHR35176:SF1">
    <property type="entry name" value="F420H(2)-DEPENDENT BILIVERDIN REDUCTASE"/>
    <property type="match status" value="1"/>
</dbReference>
<dbReference type="InterPro" id="IPR052019">
    <property type="entry name" value="F420H2_bilvrd_red/Heme_oxyg"/>
</dbReference>
<protein>
    <submittedName>
        <fullName evidence="3">Pyridoxamine 5'-phosphate oxidase family protein</fullName>
    </submittedName>
</protein>
<evidence type="ECO:0000259" key="2">
    <source>
        <dbReference type="Pfam" id="PF01243"/>
    </source>
</evidence>
<dbReference type="Pfam" id="PF01243">
    <property type="entry name" value="PNPOx_N"/>
    <property type="match status" value="1"/>
</dbReference>
<dbReference type="PANTHER" id="PTHR35176">
    <property type="entry name" value="HEME OXYGENASE HI_0854-RELATED"/>
    <property type="match status" value="1"/>
</dbReference>
<dbReference type="EMBL" id="JADKMA010000089">
    <property type="protein sequence ID" value="MBO8193634.1"/>
    <property type="molecule type" value="Genomic_DNA"/>
</dbReference>
<organism evidence="3 4">
    <name type="scientific">Streptomyces oryzae</name>
    <dbReference type="NCBI Taxonomy" id="1434886"/>
    <lineage>
        <taxon>Bacteria</taxon>
        <taxon>Bacillati</taxon>
        <taxon>Actinomycetota</taxon>
        <taxon>Actinomycetes</taxon>
        <taxon>Kitasatosporales</taxon>
        <taxon>Streptomycetaceae</taxon>
        <taxon>Streptomyces</taxon>
    </lineage>
</organism>
<dbReference type="Gene3D" id="2.30.110.10">
    <property type="entry name" value="Electron Transport, Fmn-binding Protein, Chain A"/>
    <property type="match status" value="1"/>
</dbReference>
<dbReference type="SUPFAM" id="SSF50475">
    <property type="entry name" value="FMN-binding split barrel"/>
    <property type="match status" value="1"/>
</dbReference>
<keyword evidence="4" id="KW-1185">Reference proteome</keyword>
<dbReference type="InterPro" id="IPR012349">
    <property type="entry name" value="Split_barrel_FMN-bd"/>
</dbReference>
<dbReference type="InterPro" id="IPR011576">
    <property type="entry name" value="Pyridox_Oxase_N"/>
</dbReference>
<dbReference type="RefSeq" id="WP_209240748.1">
    <property type="nucleotide sequence ID" value="NZ_JADKMA010000089.1"/>
</dbReference>
<feature type="domain" description="Pyridoxamine 5'-phosphate oxidase N-terminal" evidence="2">
    <location>
        <begin position="16"/>
        <end position="129"/>
    </location>
</feature>
<dbReference type="Proteomes" id="UP001519064">
    <property type="component" value="Unassembled WGS sequence"/>
</dbReference>